<evidence type="ECO:0000259" key="1">
    <source>
        <dbReference type="PROSITE" id="PS50097"/>
    </source>
</evidence>
<keyword evidence="3" id="KW-1185">Reference proteome</keyword>
<dbReference type="CDD" id="cd18186">
    <property type="entry name" value="BTB_POZ_ZBTB_KLHL-like"/>
    <property type="match status" value="1"/>
</dbReference>
<dbReference type="AlphaFoldDB" id="A0A1M2VJV3"/>
<dbReference type="STRING" id="154538.A0A1M2VJV3"/>
<dbReference type="PROSITE" id="PS50097">
    <property type="entry name" value="BTB"/>
    <property type="match status" value="1"/>
</dbReference>
<accession>A0A1M2VJV3</accession>
<reference evidence="2 3" key="1">
    <citation type="submission" date="2016-10" db="EMBL/GenBank/DDBJ databases">
        <title>Genome sequence of the basidiomycete white-rot fungus Trametes pubescens.</title>
        <authorList>
            <person name="Makela M.R."/>
            <person name="Granchi Z."/>
            <person name="Peng M."/>
            <person name="De Vries R.P."/>
            <person name="Grigoriev I."/>
            <person name="Riley R."/>
            <person name="Hilden K."/>
        </authorList>
    </citation>
    <scope>NUCLEOTIDE SEQUENCE [LARGE SCALE GENOMIC DNA]</scope>
    <source>
        <strain evidence="2 3">FBCC735</strain>
    </source>
</reference>
<evidence type="ECO:0000313" key="2">
    <source>
        <dbReference type="EMBL" id="OJT07813.1"/>
    </source>
</evidence>
<dbReference type="Gene3D" id="3.30.710.10">
    <property type="entry name" value="Potassium Channel Kv1.1, Chain A"/>
    <property type="match status" value="1"/>
</dbReference>
<dbReference type="InterPro" id="IPR011333">
    <property type="entry name" value="SKP1/BTB/POZ_sf"/>
</dbReference>
<dbReference type="InterPro" id="IPR000210">
    <property type="entry name" value="BTB/POZ_dom"/>
</dbReference>
<dbReference type="OrthoDB" id="2750681at2759"/>
<evidence type="ECO:0000313" key="3">
    <source>
        <dbReference type="Proteomes" id="UP000184267"/>
    </source>
</evidence>
<proteinExistence type="predicted"/>
<feature type="domain" description="BTB" evidence="1">
    <location>
        <begin position="26"/>
        <end position="105"/>
    </location>
</feature>
<sequence length="351" mass="39216">MASGDLDPPAPDAALSMEQDLDFWFADGSIVVIAEGVGFRVHMSLLSRHSPVFRDIFAIIQPTQGKELGGGGSHQGVPVVHVTDSAHGMHCLLHAMYDSRRYLTDMVPKIPFAVLAALIRLGHKYEHSDVMDEAAKHLEDYFTTDMDTWLKFCFKNRVPNFEFSAEKQADLFECVNLARLTGKTAMLPAMLYACCQLGIDDILAGGKRHSGVIERLSEQDVLLCVVGYTRLLRLSGKIVPAVVGATCAVQCQSWEACSQRMQSLRTVSYKTAGILTINALAGLEWPRRIHKFTVLNCWTGLCRACRDGLVQSYRTTQREIWDKLPSVFGFEKGELGEIWAERYTVWHENLC</sequence>
<protein>
    <recommendedName>
        <fullName evidence="1">BTB domain-containing protein</fullName>
    </recommendedName>
</protein>
<comment type="caution">
    <text evidence="2">The sequence shown here is derived from an EMBL/GenBank/DDBJ whole genome shotgun (WGS) entry which is preliminary data.</text>
</comment>
<dbReference type="OMA" id="QTRIWAD"/>
<gene>
    <name evidence="2" type="ORF">TRAPUB_1296</name>
</gene>
<name>A0A1M2VJV3_TRAPU</name>
<dbReference type="Proteomes" id="UP000184267">
    <property type="component" value="Unassembled WGS sequence"/>
</dbReference>
<dbReference type="SUPFAM" id="SSF54695">
    <property type="entry name" value="POZ domain"/>
    <property type="match status" value="1"/>
</dbReference>
<organism evidence="2 3">
    <name type="scientific">Trametes pubescens</name>
    <name type="common">White-rot fungus</name>
    <dbReference type="NCBI Taxonomy" id="154538"/>
    <lineage>
        <taxon>Eukaryota</taxon>
        <taxon>Fungi</taxon>
        <taxon>Dikarya</taxon>
        <taxon>Basidiomycota</taxon>
        <taxon>Agaricomycotina</taxon>
        <taxon>Agaricomycetes</taxon>
        <taxon>Polyporales</taxon>
        <taxon>Polyporaceae</taxon>
        <taxon>Trametes</taxon>
    </lineage>
</organism>
<dbReference type="EMBL" id="MNAD01001119">
    <property type="protein sequence ID" value="OJT07813.1"/>
    <property type="molecule type" value="Genomic_DNA"/>
</dbReference>